<name>A0A849K1M1_9BURK</name>
<dbReference type="Proteomes" id="UP000552954">
    <property type="component" value="Unassembled WGS sequence"/>
</dbReference>
<reference evidence="1 2" key="1">
    <citation type="submission" date="2020-05" db="EMBL/GenBank/DDBJ databases">
        <authorList>
            <person name="Khan S.A."/>
            <person name="Jeon C.O."/>
            <person name="Chun B.H."/>
        </authorList>
    </citation>
    <scope>NUCLEOTIDE SEQUENCE [LARGE SCALE GENOMIC DNA]</scope>
    <source>
        <strain evidence="1 2">B156</strain>
    </source>
</reference>
<dbReference type="Pfam" id="PF06723">
    <property type="entry name" value="MreB_Mbl"/>
    <property type="match status" value="1"/>
</dbReference>
<protein>
    <submittedName>
        <fullName evidence="1">Rod shape-determining protein MreB</fullName>
    </submittedName>
</protein>
<gene>
    <name evidence="1" type="ORF">HK415_03355</name>
</gene>
<keyword evidence="2" id="KW-1185">Reference proteome</keyword>
<dbReference type="Gene3D" id="3.30.420.40">
    <property type="match status" value="1"/>
</dbReference>
<dbReference type="InterPro" id="IPR056546">
    <property type="entry name" value="MreB_MamK-like"/>
</dbReference>
<dbReference type="EMBL" id="JABFCS010000001">
    <property type="protein sequence ID" value="NNU42402.1"/>
    <property type="molecule type" value="Genomic_DNA"/>
</dbReference>
<reference evidence="1 2" key="2">
    <citation type="submission" date="2020-06" db="EMBL/GenBank/DDBJ databases">
        <title>Ramlibacter rhizophilus sp. nov., isolated from rhizosphere soil of national flower Mugunghwa from South Korea.</title>
        <authorList>
            <person name="Zheng-Fei Y."/>
            <person name="Huan T."/>
        </authorList>
    </citation>
    <scope>NUCLEOTIDE SEQUENCE [LARGE SCALE GENOMIC DNA]</scope>
    <source>
        <strain evidence="1 2">B156</strain>
    </source>
</reference>
<accession>A0A849K1M1</accession>
<dbReference type="AlphaFoldDB" id="A0A849K1M1"/>
<proteinExistence type="predicted"/>
<comment type="caution">
    <text evidence="1">The sequence shown here is derived from an EMBL/GenBank/DDBJ whole genome shotgun (WGS) entry which is preliminary data.</text>
</comment>
<evidence type="ECO:0000313" key="2">
    <source>
        <dbReference type="Proteomes" id="UP000552954"/>
    </source>
</evidence>
<organism evidence="1 2">
    <name type="scientific">Ramlibacter montanisoli</name>
    <dbReference type="NCBI Taxonomy" id="2732512"/>
    <lineage>
        <taxon>Bacteria</taxon>
        <taxon>Pseudomonadati</taxon>
        <taxon>Pseudomonadota</taxon>
        <taxon>Betaproteobacteria</taxon>
        <taxon>Burkholderiales</taxon>
        <taxon>Comamonadaceae</taxon>
        <taxon>Ramlibacter</taxon>
    </lineage>
</organism>
<dbReference type="RefSeq" id="WP_171556769.1">
    <property type="nucleotide sequence ID" value="NZ_JABFCS010000001.1"/>
</dbReference>
<evidence type="ECO:0000313" key="1">
    <source>
        <dbReference type="EMBL" id="NNU42402.1"/>
    </source>
</evidence>
<sequence length="162" mass="17251">MSLLATLAPLVYVQVAPDRVTLRNVKSGQSVSEPPLLAVNPQLKSPILAVGAEAALRAGPGVQMVNPFAHPRTLVSDFVHGEQLLKALLRRLLPNAIFTVSPRVVLHAMGDPEGGFTQIEVRALHEMALGAGAAEVRLWQGRPLSDEELLSGNFPTDGKVLA</sequence>